<evidence type="ECO:0000313" key="2">
    <source>
        <dbReference type="Proteomes" id="UP000182975"/>
    </source>
</evidence>
<dbReference type="AlphaFoldDB" id="A0A1H8U9S2"/>
<name>A0A1H8U9S2_9ACTN</name>
<dbReference type="SUPFAM" id="SSF103642">
    <property type="entry name" value="Sec-C motif"/>
    <property type="match status" value="1"/>
</dbReference>
<organism evidence="1 2">
    <name type="scientific">Denitrobacterium detoxificans</name>
    <dbReference type="NCBI Taxonomy" id="79604"/>
    <lineage>
        <taxon>Bacteria</taxon>
        <taxon>Bacillati</taxon>
        <taxon>Actinomycetota</taxon>
        <taxon>Coriobacteriia</taxon>
        <taxon>Eggerthellales</taxon>
        <taxon>Eggerthellaceae</taxon>
        <taxon>Denitrobacterium</taxon>
    </lineage>
</organism>
<dbReference type="RefSeq" id="WP_143117400.1">
    <property type="nucleotide sequence ID" value="NZ_CP011402.1"/>
</dbReference>
<proteinExistence type="predicted"/>
<keyword evidence="2" id="KW-1185">Reference proteome</keyword>
<sequence length="527" mass="59636">MHLTDSQCDRYFDVMDCLLTYVNGRFNVVDANEVDDRDPLIEAKLALIAHELWENVAVIDDFVRDNPYDLPQADLALTQSWKHALSGTFTVVRYQQGHAILMHESGIYSVSGVEADWEEVLGRVPAVVDAVLLPFEGSIIYDGFLSIGDVPEARARAIADEFEERCQQGVASTADEFLQRSSAYHEAQSMLEFEKFMNSLDRHQSQEPEVLPKGFHRGALAGLSGKERDEAVERDLDRRFGESKPAALATREDEALNIIGLCTLYCGIVRLSDAYRQYCACVHEPMGESEFRTLAVRAGQDKEAPFVIWIEGEHVHAMHFTLDEEYVAAQVAQRITEGTSVKAFASMERNIADFRRMLEDELGNLDGMRHYLAREHEKFSMRPLPPYLPDADAFDVIFDNTCIQMLISFLDERIPDGQDDYLFADRVVEELVLGAIEIGDVQAMHAYTHQLGLDGCCADETRLRQLVANVYDNVPSWENNGWSPREVRERLTGRRMFYDERGKLMKVGSNDPCPCGSGLEYRDCCGR</sequence>
<dbReference type="STRING" id="79604.AAY81_04545"/>
<dbReference type="OrthoDB" id="21421at2"/>
<reference evidence="2" key="1">
    <citation type="submission" date="2016-10" db="EMBL/GenBank/DDBJ databases">
        <authorList>
            <person name="Varghese N."/>
        </authorList>
    </citation>
    <scope>NUCLEOTIDE SEQUENCE [LARGE SCALE GENOMIC DNA]</scope>
    <source>
        <strain evidence="2">DSM 21843</strain>
    </source>
</reference>
<dbReference type="InterPro" id="IPR004027">
    <property type="entry name" value="SEC_C_motif"/>
</dbReference>
<dbReference type="Proteomes" id="UP000182975">
    <property type="component" value="Unassembled WGS sequence"/>
</dbReference>
<accession>A0A1H8U9S2</accession>
<dbReference type="Pfam" id="PF02810">
    <property type="entry name" value="SEC-C"/>
    <property type="match status" value="1"/>
</dbReference>
<gene>
    <name evidence="1" type="ORF">SAMN02910314_01854</name>
</gene>
<evidence type="ECO:0000313" key="1">
    <source>
        <dbReference type="EMBL" id="SEO99398.1"/>
    </source>
</evidence>
<dbReference type="EMBL" id="FOEC01000016">
    <property type="protein sequence ID" value="SEO99398.1"/>
    <property type="molecule type" value="Genomic_DNA"/>
</dbReference>
<dbReference type="Gene3D" id="3.10.450.50">
    <property type="match status" value="1"/>
</dbReference>
<protein>
    <submittedName>
        <fullName evidence="1">SEC-C motif-containing protein</fullName>
    </submittedName>
</protein>